<keyword evidence="3" id="KW-1185">Reference proteome</keyword>
<dbReference type="Proteomes" id="UP000094236">
    <property type="component" value="Unassembled WGS sequence"/>
</dbReference>
<accession>A0A1E4U2A1</accession>
<gene>
    <name evidence="2" type="ORF">PACTADRAFT_73740</name>
</gene>
<evidence type="ECO:0000256" key="1">
    <source>
        <dbReference type="SAM" id="MobiDB-lite"/>
    </source>
</evidence>
<reference evidence="3" key="1">
    <citation type="submission" date="2016-05" db="EMBL/GenBank/DDBJ databases">
        <title>Comparative genomics of biotechnologically important yeasts.</title>
        <authorList>
            <consortium name="DOE Joint Genome Institute"/>
            <person name="Riley R."/>
            <person name="Haridas S."/>
            <person name="Wolfe K.H."/>
            <person name="Lopes M.R."/>
            <person name="Hittinger C.T."/>
            <person name="Goker M."/>
            <person name="Salamov A."/>
            <person name="Wisecaver J."/>
            <person name="Long T.M."/>
            <person name="Aerts A.L."/>
            <person name="Barry K."/>
            <person name="Choi C."/>
            <person name="Clum A."/>
            <person name="Coughlan A.Y."/>
            <person name="Deshpande S."/>
            <person name="Douglass A.P."/>
            <person name="Hanson S.J."/>
            <person name="Klenk H.-P."/>
            <person name="Labutti K."/>
            <person name="Lapidus A."/>
            <person name="Lindquist E."/>
            <person name="Lipzen A."/>
            <person name="Meier-Kolthoff J.P."/>
            <person name="Ohm R.A."/>
            <person name="Otillar R.P."/>
            <person name="Pangilinan J."/>
            <person name="Peng Y."/>
            <person name="Rokas A."/>
            <person name="Rosa C.A."/>
            <person name="Scheuner C."/>
            <person name="Sibirny A.A."/>
            <person name="Slot J.C."/>
            <person name="Stielow J.B."/>
            <person name="Sun H."/>
            <person name="Kurtzman C.P."/>
            <person name="Blackwell M."/>
            <person name="Grigoriev I.V."/>
            <person name="Jeffries T.W."/>
        </authorList>
    </citation>
    <scope>NUCLEOTIDE SEQUENCE [LARGE SCALE GENOMIC DNA]</scope>
    <source>
        <strain evidence="3">NRRL Y-2460</strain>
    </source>
</reference>
<dbReference type="AlphaFoldDB" id="A0A1E4U2A1"/>
<sequence length="342" mass="38879">MGNENKIASGNGNGNEPGSGNASGCSLIEPFSPISINIPAFRKKEIDISYIVSEFSQGTINEEDLEYLIEIQSPNPNPNPNRYSPSYQAPPSSSLPPPPLSNIQVHNNQHKCKIRFGEKAELLLYDGNESCTSILPAKKNNQNELEKIESTSNLSANITFCVDDYKKIHRSNSFFSDSIGRRISRSLSKLSLSSQDKEKKKDKDKETEVGTEVETETDMNLVEAESEDDQISKSNYQQHQQSSNQQSFHQQFQQRPILKNKINDNSEQENIRAQKCDEVDFNSFMNFFEEHERRRMVFEPCLGQAREEQLLKYYNTMSPSPELACPFNNEESSDVSSNNYYI</sequence>
<evidence type="ECO:0000313" key="3">
    <source>
        <dbReference type="Proteomes" id="UP000094236"/>
    </source>
</evidence>
<feature type="compositionally biased region" description="Low complexity" evidence="1">
    <location>
        <begin position="234"/>
        <end position="252"/>
    </location>
</feature>
<evidence type="ECO:0000313" key="2">
    <source>
        <dbReference type="EMBL" id="ODV98120.1"/>
    </source>
</evidence>
<protein>
    <submittedName>
        <fullName evidence="2">Uncharacterized protein</fullName>
    </submittedName>
</protein>
<proteinExistence type="predicted"/>
<feature type="compositionally biased region" description="Basic and acidic residues" evidence="1">
    <location>
        <begin position="195"/>
        <end position="208"/>
    </location>
</feature>
<feature type="compositionally biased region" description="Low complexity" evidence="1">
    <location>
        <begin position="80"/>
        <end position="92"/>
    </location>
</feature>
<feature type="region of interest" description="Disordered" evidence="1">
    <location>
        <begin position="71"/>
        <end position="97"/>
    </location>
</feature>
<feature type="region of interest" description="Disordered" evidence="1">
    <location>
        <begin position="1"/>
        <end position="24"/>
    </location>
</feature>
<dbReference type="OrthoDB" id="4035955at2759"/>
<dbReference type="EMBL" id="KV454011">
    <property type="protein sequence ID" value="ODV98120.1"/>
    <property type="molecule type" value="Genomic_DNA"/>
</dbReference>
<organism evidence="2 3">
    <name type="scientific">Pachysolen tannophilus NRRL Y-2460</name>
    <dbReference type="NCBI Taxonomy" id="669874"/>
    <lineage>
        <taxon>Eukaryota</taxon>
        <taxon>Fungi</taxon>
        <taxon>Dikarya</taxon>
        <taxon>Ascomycota</taxon>
        <taxon>Saccharomycotina</taxon>
        <taxon>Pichiomycetes</taxon>
        <taxon>Pachysolenaceae</taxon>
        <taxon>Pachysolen</taxon>
    </lineage>
</organism>
<name>A0A1E4U2A1_PACTA</name>
<feature type="region of interest" description="Disordered" evidence="1">
    <location>
        <begin position="191"/>
        <end position="252"/>
    </location>
</feature>